<feature type="region of interest" description="Disordered" evidence="10">
    <location>
        <begin position="261"/>
        <end position="293"/>
    </location>
</feature>
<comment type="catalytic activity">
    <reaction evidence="8 9">
        <text>2 R'C(R)SH + O2 = R'C(R)S-S(R)CR' + H2O2</text>
        <dbReference type="Rhea" id="RHEA:17357"/>
        <dbReference type="ChEBI" id="CHEBI:15379"/>
        <dbReference type="ChEBI" id="CHEBI:16240"/>
        <dbReference type="ChEBI" id="CHEBI:16520"/>
        <dbReference type="ChEBI" id="CHEBI:17412"/>
        <dbReference type="EC" id="1.8.3.2"/>
    </reaction>
</comment>
<dbReference type="Gene3D" id="1.20.120.310">
    <property type="entry name" value="ERV/ALR sulfhydryl oxidase domain"/>
    <property type="match status" value="1"/>
</dbReference>
<evidence type="ECO:0000313" key="12">
    <source>
        <dbReference type="Ensembl" id="ENSEASP00005006291.2"/>
    </source>
</evidence>
<keyword evidence="13" id="KW-1185">Reference proteome</keyword>
<proteinExistence type="predicted"/>
<dbReference type="GO" id="GO:0001889">
    <property type="term" value="P:liver development"/>
    <property type="evidence" value="ECO:0007669"/>
    <property type="project" value="TreeGrafter"/>
</dbReference>
<dbReference type="Ensembl" id="ENSEAST00005006881.2">
    <property type="protein sequence ID" value="ENSEASP00005006291.2"/>
    <property type="gene ID" value="ENSEASG00005004659.2"/>
</dbReference>
<evidence type="ECO:0000256" key="1">
    <source>
        <dbReference type="ARBA" id="ARBA00001974"/>
    </source>
</evidence>
<reference evidence="12" key="3">
    <citation type="submission" date="2025-09" db="UniProtKB">
        <authorList>
            <consortium name="Ensembl"/>
        </authorList>
    </citation>
    <scope>IDENTIFICATION</scope>
</reference>
<keyword evidence="4 9" id="KW-0274">FAD</keyword>
<name>A0A8C4L9K3_EQUAS</name>
<feature type="compositionally biased region" description="Polar residues" evidence="10">
    <location>
        <begin position="98"/>
        <end position="112"/>
    </location>
</feature>
<dbReference type="Pfam" id="PF04777">
    <property type="entry name" value="Evr1_Alr"/>
    <property type="match status" value="1"/>
</dbReference>
<feature type="region of interest" description="Disordered" evidence="10">
    <location>
        <begin position="67"/>
        <end position="239"/>
    </location>
</feature>
<keyword evidence="3 9" id="KW-0285">Flavoprotein</keyword>
<dbReference type="GO" id="GO:0016971">
    <property type="term" value="F:flavin-dependent sulfhydryl oxidase activity"/>
    <property type="evidence" value="ECO:0007669"/>
    <property type="project" value="InterPro"/>
</dbReference>
<feature type="region of interest" description="Disordered" evidence="10">
    <location>
        <begin position="308"/>
        <end position="336"/>
    </location>
</feature>
<evidence type="ECO:0000256" key="4">
    <source>
        <dbReference type="ARBA" id="ARBA00022827"/>
    </source>
</evidence>
<dbReference type="EC" id="1.8.3.2" evidence="9"/>
<evidence type="ECO:0000256" key="10">
    <source>
        <dbReference type="SAM" id="MobiDB-lite"/>
    </source>
</evidence>
<dbReference type="GeneTree" id="ENSGT00390000001979"/>
<feature type="compositionally biased region" description="Low complexity" evidence="10">
    <location>
        <begin position="317"/>
        <end position="330"/>
    </location>
</feature>
<dbReference type="PANTHER" id="PTHR12645:SF0">
    <property type="entry name" value="FAD-LINKED SULFHYDRYL OXIDASE ALR"/>
    <property type="match status" value="1"/>
</dbReference>
<dbReference type="InterPro" id="IPR017905">
    <property type="entry name" value="ERV/ALR_sulphydryl_oxidase"/>
</dbReference>
<evidence type="ECO:0000256" key="5">
    <source>
        <dbReference type="ARBA" id="ARBA00023002"/>
    </source>
</evidence>
<dbReference type="Proteomes" id="UP000694387">
    <property type="component" value="Chromosome 14"/>
</dbReference>
<dbReference type="SUPFAM" id="SSF69000">
    <property type="entry name" value="FAD-dependent thiol oxidase"/>
    <property type="match status" value="1"/>
</dbReference>
<comment type="cofactor">
    <cofactor evidence="1 9">
        <name>FAD</name>
        <dbReference type="ChEBI" id="CHEBI:57692"/>
    </cofactor>
</comment>
<evidence type="ECO:0000256" key="7">
    <source>
        <dbReference type="ARBA" id="ARBA00023157"/>
    </source>
</evidence>
<accession>A0A8C4L9K3</accession>
<evidence type="ECO:0000256" key="9">
    <source>
        <dbReference type="RuleBase" id="RU371123"/>
    </source>
</evidence>
<dbReference type="InterPro" id="IPR036774">
    <property type="entry name" value="ERV/ALR_sulphydryl_oxid_sf"/>
</dbReference>
<dbReference type="GO" id="GO:0005758">
    <property type="term" value="C:mitochondrial intermembrane space"/>
    <property type="evidence" value="ECO:0007669"/>
    <property type="project" value="UniProtKB-SubCell"/>
</dbReference>
<evidence type="ECO:0000256" key="3">
    <source>
        <dbReference type="ARBA" id="ARBA00022630"/>
    </source>
</evidence>
<evidence type="ECO:0000256" key="6">
    <source>
        <dbReference type="ARBA" id="ARBA00023128"/>
    </source>
</evidence>
<feature type="compositionally biased region" description="Low complexity" evidence="10">
    <location>
        <begin position="181"/>
        <end position="200"/>
    </location>
</feature>
<feature type="domain" description="ERV/ALR sulfhydryl oxidase" evidence="11">
    <location>
        <begin position="366"/>
        <end position="466"/>
    </location>
</feature>
<dbReference type="AlphaFoldDB" id="A0A8C4L9K3"/>
<organism evidence="12 13">
    <name type="scientific">Equus asinus</name>
    <name type="common">Donkey</name>
    <name type="synonym">Equus africanus asinus</name>
    <dbReference type="NCBI Taxonomy" id="9793"/>
    <lineage>
        <taxon>Eukaryota</taxon>
        <taxon>Metazoa</taxon>
        <taxon>Chordata</taxon>
        <taxon>Craniata</taxon>
        <taxon>Vertebrata</taxon>
        <taxon>Euteleostomi</taxon>
        <taxon>Mammalia</taxon>
        <taxon>Eutheria</taxon>
        <taxon>Laurasiatheria</taxon>
        <taxon>Perissodactyla</taxon>
        <taxon>Equidae</taxon>
        <taxon>Equus</taxon>
    </lineage>
</organism>
<feature type="compositionally biased region" description="Low complexity" evidence="10">
    <location>
        <begin position="152"/>
        <end position="167"/>
    </location>
</feature>
<feature type="compositionally biased region" description="Low complexity" evidence="10">
    <location>
        <begin position="281"/>
        <end position="293"/>
    </location>
</feature>
<feature type="region of interest" description="Disordered" evidence="10">
    <location>
        <begin position="1"/>
        <end position="32"/>
    </location>
</feature>
<reference evidence="12" key="2">
    <citation type="submission" date="2025-08" db="UniProtKB">
        <authorList>
            <consortium name="Ensembl"/>
        </authorList>
    </citation>
    <scope>IDENTIFICATION</scope>
</reference>
<dbReference type="FunFam" id="1.20.120.310:FF:000003">
    <property type="entry name" value="Sulfhydryl oxidase"/>
    <property type="match status" value="1"/>
</dbReference>
<dbReference type="PROSITE" id="PS51324">
    <property type="entry name" value="ERV_ALR"/>
    <property type="match status" value="1"/>
</dbReference>
<reference evidence="12 13" key="1">
    <citation type="journal article" date="2020" name="Nat. Commun.">
        <title>Donkey genomes provide new insights into domestication and selection for coat color.</title>
        <authorList>
            <person name="Wang"/>
            <person name="C."/>
            <person name="Li"/>
            <person name="H."/>
            <person name="Guo"/>
            <person name="Y."/>
            <person name="Huang"/>
            <person name="J."/>
            <person name="Sun"/>
            <person name="Y."/>
            <person name="Min"/>
            <person name="J."/>
            <person name="Wang"/>
            <person name="J."/>
            <person name="Fang"/>
            <person name="X."/>
            <person name="Zhao"/>
            <person name="Z."/>
            <person name="Wang"/>
            <person name="S."/>
            <person name="Zhang"/>
            <person name="Y."/>
            <person name="Liu"/>
            <person name="Q."/>
            <person name="Jiang"/>
            <person name="Q."/>
            <person name="Wang"/>
            <person name="X."/>
            <person name="Guo"/>
            <person name="Y."/>
            <person name="Yang"/>
            <person name="C."/>
            <person name="Wang"/>
            <person name="Y."/>
            <person name="Tian"/>
            <person name="F."/>
            <person name="Zhuang"/>
            <person name="G."/>
            <person name="Fan"/>
            <person name="Y."/>
            <person name="Gao"/>
            <person name="Q."/>
            <person name="Li"/>
            <person name="Y."/>
            <person name="Ju"/>
            <person name="Z."/>
            <person name="Li"/>
            <person name="J."/>
            <person name="Li"/>
            <person name="R."/>
            <person name="Hou"/>
            <person name="M."/>
            <person name="Yang"/>
            <person name="G."/>
            <person name="Liu"/>
            <person name="G."/>
            <person name="Liu"/>
            <person name="W."/>
            <person name="Guo"/>
            <person name="J."/>
            <person name="Pan"/>
            <person name="S."/>
            <person name="Fan"/>
            <person name="G."/>
            <person name="Zhang"/>
            <person name="W."/>
            <person name="Zhang"/>
            <person name="R."/>
            <person name="Yu"/>
            <person name="J."/>
            <person name="Zhang"/>
            <person name="X."/>
            <person name="Yin"/>
            <person name="Q."/>
            <person name="Ji"/>
            <person name="C."/>
            <person name="Jin"/>
            <person name="Y."/>
            <person name="Yue"/>
            <person name="G."/>
            <person name="Liu"/>
            <person name="M."/>
            <person name="Xu"/>
            <person name="J."/>
            <person name="Liu"/>
            <person name="S."/>
            <person name="Jordana"/>
            <person name="J."/>
            <person name="Noce"/>
            <person name="A."/>
            <person name="Amills"/>
            <person name="M."/>
            <person name="Wu"/>
            <person name="D.D."/>
            <person name="Li"/>
            <person name="S."/>
            <person name="Zhou"/>
            <person name="X. and Zhong"/>
            <person name="J."/>
        </authorList>
    </citation>
    <scope>NUCLEOTIDE SEQUENCE [LARGE SCALE GENOMIC DNA]</scope>
</reference>
<keyword evidence="5 9" id="KW-0560">Oxidoreductase</keyword>
<comment type="subcellular location">
    <subcellularLocation>
        <location evidence="2">Mitochondrion intermembrane space</location>
    </subcellularLocation>
</comment>
<feature type="compositionally biased region" description="Low complexity" evidence="10">
    <location>
        <begin position="70"/>
        <end position="79"/>
    </location>
</feature>
<gene>
    <name evidence="12" type="primary">GFER</name>
</gene>
<evidence type="ECO:0000256" key="2">
    <source>
        <dbReference type="ARBA" id="ARBA00004569"/>
    </source>
</evidence>
<keyword evidence="7" id="KW-1015">Disulfide bond</keyword>
<sequence>MQVNHPGSYVSAGAETRATFSADTAPPRVARRPVPWRRSPERIRGTQALAPAILCALRAPPALPRRRAACRPAHPQPRAQNLAAGTRTGQSGVMGASRTATRTSPQPQPESSARQRRGFHHTLIFYWRKRESRQGRRNPGSGRRTRPRGAARTRASGPASAPARATGLASTLARACGAPLARTRGSGSSSSRARAAAPGPTSTPVPAPDSAPGPAPASAPAPAPSPSPGPASAPAPSPCGRALAAARALAWRPTWRPVWRPSWPGRHCAGNMAAPGERSRSSGGSLFSFLPGGARSEVTDDLVTDARGRGAGRRDAAASAPTPAQAPTDSEVAKDTSRRRPCRACVDFKTWMRTQQKRDSKFREDCPQDREELGRHSWAVLHTLAAYYPDLPTPEQQQDMAQFIHLFSKFYPCEECAEDIRKRIRRNQPDTRTRACFTQWLCRLHNEVNRKLGKPDFDCSQVDERWRDGWKDGSCD</sequence>
<evidence type="ECO:0000313" key="13">
    <source>
        <dbReference type="Proteomes" id="UP000694387"/>
    </source>
</evidence>
<evidence type="ECO:0000259" key="11">
    <source>
        <dbReference type="PROSITE" id="PS51324"/>
    </source>
</evidence>
<dbReference type="GO" id="GO:0050660">
    <property type="term" value="F:flavin adenine dinucleotide binding"/>
    <property type="evidence" value="ECO:0007669"/>
    <property type="project" value="TreeGrafter"/>
</dbReference>
<protein>
    <recommendedName>
        <fullName evidence="9">Sulfhydryl oxidase</fullName>
        <ecNumber evidence="9">1.8.3.2</ecNumber>
    </recommendedName>
</protein>
<evidence type="ECO:0000256" key="8">
    <source>
        <dbReference type="ARBA" id="ARBA00048864"/>
    </source>
</evidence>
<feature type="compositionally biased region" description="Pro residues" evidence="10">
    <location>
        <begin position="201"/>
        <end position="237"/>
    </location>
</feature>
<keyword evidence="6" id="KW-0496">Mitochondrion</keyword>
<dbReference type="InterPro" id="IPR039799">
    <property type="entry name" value="ALR/ERV"/>
</dbReference>
<dbReference type="PANTHER" id="PTHR12645">
    <property type="entry name" value="ALR/ERV"/>
    <property type="match status" value="1"/>
</dbReference>